<dbReference type="GO" id="GO:0031966">
    <property type="term" value="C:mitochondrial membrane"/>
    <property type="evidence" value="ECO:0007669"/>
    <property type="project" value="UniProtKB-SubCell"/>
</dbReference>
<evidence type="ECO:0000256" key="6">
    <source>
        <dbReference type="ARBA" id="ARBA00022448"/>
    </source>
</evidence>
<evidence type="ECO:0000256" key="12">
    <source>
        <dbReference type="ARBA" id="ARBA00023128"/>
    </source>
</evidence>
<proteinExistence type="inferred from homology"/>
<dbReference type="AlphaFoldDB" id="A0A0B5GSQ0"/>
<accession>A0A0B5GSQ0</accession>
<gene>
    <name evidence="15" type="primary">atp4</name>
</gene>
<evidence type="ECO:0000256" key="2">
    <source>
        <dbReference type="ARBA" id="ARBA00004304"/>
    </source>
</evidence>
<keyword evidence="15" id="KW-0378">Hydrolase</keyword>
<keyword evidence="8" id="KW-0812">Transmembrane</keyword>
<name>A0A0B5GSQ0_KLEFL</name>
<evidence type="ECO:0000256" key="7">
    <source>
        <dbReference type="ARBA" id="ARBA00022547"/>
    </source>
</evidence>
<keyword evidence="12 15" id="KW-0496">Mitochondrion</keyword>
<comment type="subunit">
    <text evidence="4">F-type ATPases have 2 components, CF(1) - the catalytic core - and CF(0) - the membrane proton channel. CF(1) has five subunits: alpha(3), beta(3), gamma(1), delta(1), epsilon(1). CF(0) has three main subunits: a, b and c.</text>
</comment>
<dbReference type="GO" id="GO:0045259">
    <property type="term" value="C:proton-transporting ATP synthase complex"/>
    <property type="evidence" value="ECO:0007669"/>
    <property type="project" value="UniProtKB-KW"/>
</dbReference>
<protein>
    <recommendedName>
        <fullName evidence="5">ATP synthase protein MI25</fullName>
    </recommendedName>
</protein>
<evidence type="ECO:0000256" key="4">
    <source>
        <dbReference type="ARBA" id="ARBA00011648"/>
    </source>
</evidence>
<dbReference type="PANTHER" id="PTHR37774">
    <property type="entry name" value="ATP SYNTHASE PROTEIN MI25-RELATED"/>
    <property type="match status" value="1"/>
</dbReference>
<dbReference type="GO" id="GO:0016787">
    <property type="term" value="F:hydrolase activity"/>
    <property type="evidence" value="ECO:0007669"/>
    <property type="project" value="UniProtKB-KW"/>
</dbReference>
<sequence>MPRYIILIVLVFSVICAKQILILNEEIVVALSFIGFVLYVEKSFGDTIRASLQSRGTSILEELQHHMTLQQINLQSAIRDQQFIADELQPATEQIGESISHEIQINLPELYQSLRFALGQQIDNQLNILVSSQKMYRNTLQHSLITGFKEAAQIQYSYSKGRKAQPIQLKQCFALFNRNKHIRN</sequence>
<dbReference type="EMBL" id="KP165386">
    <property type="protein sequence ID" value="AJF36726.1"/>
    <property type="molecule type" value="Genomic_DNA"/>
</dbReference>
<evidence type="ECO:0000256" key="13">
    <source>
        <dbReference type="ARBA" id="ARBA00023136"/>
    </source>
</evidence>
<organism evidence="15">
    <name type="scientific">Klebsormidium flaccidum</name>
    <name type="common">Filamentous green alga</name>
    <name type="synonym">Ulothrix flaccida</name>
    <dbReference type="NCBI Taxonomy" id="3175"/>
    <lineage>
        <taxon>Eukaryota</taxon>
        <taxon>Viridiplantae</taxon>
        <taxon>Streptophyta</taxon>
        <taxon>Klebsormidiophyceae</taxon>
        <taxon>Klebsormidiales</taxon>
        <taxon>Klebsormidiaceae</taxon>
        <taxon>Klebsormidium</taxon>
    </lineage>
</organism>
<dbReference type="PANTHER" id="PTHR37774:SF4">
    <property type="entry name" value="ATP SYNTHASE PROTEIN MI25"/>
    <property type="match status" value="1"/>
</dbReference>
<dbReference type="InterPro" id="IPR008688">
    <property type="entry name" value="ATP_synth_Bsub_B/MI25"/>
</dbReference>
<evidence type="ECO:0000256" key="5">
    <source>
        <dbReference type="ARBA" id="ARBA00017388"/>
    </source>
</evidence>
<evidence type="ECO:0000256" key="11">
    <source>
        <dbReference type="ARBA" id="ARBA00023065"/>
    </source>
</evidence>
<dbReference type="GO" id="GO:0015078">
    <property type="term" value="F:proton transmembrane transporter activity"/>
    <property type="evidence" value="ECO:0007669"/>
    <property type="project" value="InterPro"/>
</dbReference>
<evidence type="ECO:0000256" key="1">
    <source>
        <dbReference type="ARBA" id="ARBA00003096"/>
    </source>
</evidence>
<geneLocation type="mitochondrion" evidence="15"/>
<keyword evidence="6" id="KW-0813">Transport</keyword>
<evidence type="ECO:0000256" key="9">
    <source>
        <dbReference type="ARBA" id="ARBA00022781"/>
    </source>
</evidence>
<dbReference type="GO" id="GO:0015986">
    <property type="term" value="P:proton motive force-driven ATP synthesis"/>
    <property type="evidence" value="ECO:0007669"/>
    <property type="project" value="InterPro"/>
</dbReference>
<comment type="subcellular location">
    <subcellularLocation>
        <location evidence="2">Mitochondrion membrane</location>
        <topology evidence="2">Single-pass membrane protein</topology>
    </subcellularLocation>
</comment>
<evidence type="ECO:0000256" key="10">
    <source>
        <dbReference type="ARBA" id="ARBA00022989"/>
    </source>
</evidence>
<comment type="function">
    <text evidence="1">This is one of the chains of the nonenzymatic component (CF(0) subunit) of the mitochondrial ATPase complex.</text>
</comment>
<dbReference type="Pfam" id="PF05405">
    <property type="entry name" value="Mt_ATP-synt_B"/>
    <property type="match status" value="1"/>
</dbReference>
<evidence type="ECO:0000256" key="8">
    <source>
        <dbReference type="ARBA" id="ARBA00022692"/>
    </source>
</evidence>
<comment type="similarity">
    <text evidence="3">Belongs to the ATPase protein MI25 family.</text>
</comment>
<evidence type="ECO:0000256" key="14">
    <source>
        <dbReference type="ARBA" id="ARBA00023310"/>
    </source>
</evidence>
<keyword evidence="10" id="KW-1133">Transmembrane helix</keyword>
<dbReference type="InterPro" id="IPR044988">
    <property type="entry name" value="MI25_plants"/>
</dbReference>
<evidence type="ECO:0000313" key="15">
    <source>
        <dbReference type="EMBL" id="AJF36726.1"/>
    </source>
</evidence>
<keyword evidence="14" id="KW-0066">ATP synthesis</keyword>
<keyword evidence="9" id="KW-0375">Hydrogen ion transport</keyword>
<reference evidence="15" key="1">
    <citation type="journal article" date="2014" name="Nucleic Acids Res.">
        <title>Widespread occurrence of organelle genome-encoded 5S rRNAs including permuted molecules.</title>
        <authorList>
            <person name="Valach M."/>
            <person name="Burger G."/>
            <person name="Gray M.W."/>
            <person name="Lang B.F."/>
        </authorList>
    </citation>
    <scope>NUCLEOTIDE SEQUENCE</scope>
    <source>
        <strain evidence="15">NIES-2285</strain>
    </source>
</reference>
<keyword evidence="11" id="KW-0406">Ion transport</keyword>
<keyword evidence="13" id="KW-0472">Membrane</keyword>
<keyword evidence="7" id="KW-0138">CF(0)</keyword>
<evidence type="ECO:0000256" key="3">
    <source>
        <dbReference type="ARBA" id="ARBA00009281"/>
    </source>
</evidence>